<dbReference type="InterPro" id="IPR013325">
    <property type="entry name" value="RNA_pol_sigma_r2"/>
</dbReference>
<dbReference type="CDD" id="cd06171">
    <property type="entry name" value="Sigma70_r4"/>
    <property type="match status" value="1"/>
</dbReference>
<dbReference type="PANTHER" id="PTHR30173:SF36">
    <property type="entry name" value="ECF RNA POLYMERASE SIGMA FACTOR SIGJ"/>
    <property type="match status" value="1"/>
</dbReference>
<evidence type="ECO:0000259" key="7">
    <source>
        <dbReference type="Pfam" id="PF08281"/>
    </source>
</evidence>
<accession>A0A171DGQ3</accession>
<evidence type="ECO:0000313" key="9">
    <source>
        <dbReference type="Proteomes" id="UP000077701"/>
    </source>
</evidence>
<feature type="domain" description="RNA polymerase sigma-70 region 2" evidence="6">
    <location>
        <begin position="6"/>
        <end position="69"/>
    </location>
</feature>
<dbReference type="InterPro" id="IPR014284">
    <property type="entry name" value="RNA_pol_sigma-70_dom"/>
</dbReference>
<dbReference type="Pfam" id="PF08281">
    <property type="entry name" value="Sigma70_r4_2"/>
    <property type="match status" value="1"/>
</dbReference>
<evidence type="ECO:0000256" key="2">
    <source>
        <dbReference type="ARBA" id="ARBA00011344"/>
    </source>
</evidence>
<evidence type="ECO:0000256" key="5">
    <source>
        <dbReference type="ARBA" id="ARBA00023163"/>
    </source>
</evidence>
<reference evidence="8 9" key="1">
    <citation type="journal article" date="2016" name="Genome Announc.">
        <title>Draft Genome Sequence of Planomonospora sphaerica JCM9374, a Rare Actinomycete.</title>
        <authorList>
            <person name="Dohra H."/>
            <person name="Suzuki T."/>
            <person name="Inoue Y."/>
            <person name="Kodani S."/>
        </authorList>
    </citation>
    <scope>NUCLEOTIDE SEQUENCE [LARGE SCALE GENOMIC DNA]</scope>
    <source>
        <strain evidence="8 9">JCM 9374</strain>
    </source>
</reference>
<comment type="caution">
    <text evidence="8">The sequence shown here is derived from an EMBL/GenBank/DDBJ whole genome shotgun (WGS) entry which is preliminary data.</text>
</comment>
<evidence type="ECO:0000313" key="8">
    <source>
        <dbReference type="EMBL" id="GAT68389.1"/>
    </source>
</evidence>
<keyword evidence="3" id="KW-0805">Transcription regulation</keyword>
<dbReference type="OrthoDB" id="3211555at2"/>
<dbReference type="Proteomes" id="UP000077701">
    <property type="component" value="Unassembled WGS sequence"/>
</dbReference>
<dbReference type="NCBIfam" id="TIGR02937">
    <property type="entry name" value="sigma70-ECF"/>
    <property type="match status" value="1"/>
</dbReference>
<protein>
    <submittedName>
        <fullName evidence="8">RNA polymerase sigma24 factor</fullName>
    </submittedName>
</protein>
<evidence type="ECO:0000256" key="1">
    <source>
        <dbReference type="ARBA" id="ARBA00010641"/>
    </source>
</evidence>
<dbReference type="InterPro" id="IPR013249">
    <property type="entry name" value="RNA_pol_sigma70_r4_t2"/>
</dbReference>
<feature type="domain" description="RNA polymerase sigma factor 70 region 4 type 2" evidence="7">
    <location>
        <begin position="108"/>
        <end position="158"/>
    </location>
</feature>
<dbReference type="Pfam" id="PF04542">
    <property type="entry name" value="Sigma70_r2"/>
    <property type="match status" value="1"/>
</dbReference>
<dbReference type="InterPro" id="IPR032710">
    <property type="entry name" value="NTF2-like_dom_sf"/>
</dbReference>
<evidence type="ECO:0000256" key="3">
    <source>
        <dbReference type="ARBA" id="ARBA00023015"/>
    </source>
</evidence>
<dbReference type="SUPFAM" id="SSF88946">
    <property type="entry name" value="Sigma2 domain of RNA polymerase sigma factors"/>
    <property type="match status" value="1"/>
</dbReference>
<keyword evidence="5" id="KW-0804">Transcription</keyword>
<sequence>MTVERFEEHRDLLTGVAYRILGTVADAEDVVQEAWLRWSGADTAAVENDRAYLIRVTTRLAVDRLRRAKARRESHVGEWLPEPVGTDPAGTVPDVAERVELTNSVELALLVVLETLSPLERAVFVLREAFGLPYAEIGGAVGRTEATVRQLARRARKHVEERRPRFDVDRMSRRRITERFIGACVDGDLDGLIAMLSDDVTLVADGGGRAKAPLRALVGTGKVARFLTAIATEAGARRFAESLGVAAPEGYAVEFTDVNGAPAAVVTAGARPISVFSLVVLDGLVRTVYLVADPEKLTRLASPA</sequence>
<dbReference type="GO" id="GO:0016987">
    <property type="term" value="F:sigma factor activity"/>
    <property type="evidence" value="ECO:0007669"/>
    <property type="project" value="UniProtKB-KW"/>
</dbReference>
<dbReference type="NCBIfam" id="NF007214">
    <property type="entry name" value="PRK09636.1"/>
    <property type="match status" value="1"/>
</dbReference>
<dbReference type="PANTHER" id="PTHR30173">
    <property type="entry name" value="SIGMA 19 FACTOR"/>
    <property type="match status" value="1"/>
</dbReference>
<dbReference type="SUPFAM" id="SSF54427">
    <property type="entry name" value="NTF2-like"/>
    <property type="match status" value="1"/>
</dbReference>
<dbReference type="Gene3D" id="1.10.10.10">
    <property type="entry name" value="Winged helix-like DNA-binding domain superfamily/Winged helix DNA-binding domain"/>
    <property type="match status" value="1"/>
</dbReference>
<dbReference type="STRING" id="161355.PS9374_04053"/>
<gene>
    <name evidence="8" type="ORF">PS9374_04053</name>
</gene>
<dbReference type="SUPFAM" id="SSF88659">
    <property type="entry name" value="Sigma3 and sigma4 domains of RNA polymerase sigma factors"/>
    <property type="match status" value="1"/>
</dbReference>
<evidence type="ECO:0000259" key="6">
    <source>
        <dbReference type="Pfam" id="PF04542"/>
    </source>
</evidence>
<dbReference type="InterPro" id="IPR052704">
    <property type="entry name" value="ECF_Sigma-70_Domain"/>
</dbReference>
<organism evidence="8 9">
    <name type="scientific">Planomonospora sphaerica</name>
    <dbReference type="NCBI Taxonomy" id="161355"/>
    <lineage>
        <taxon>Bacteria</taxon>
        <taxon>Bacillati</taxon>
        <taxon>Actinomycetota</taxon>
        <taxon>Actinomycetes</taxon>
        <taxon>Streptosporangiales</taxon>
        <taxon>Streptosporangiaceae</taxon>
        <taxon>Planomonospora</taxon>
    </lineage>
</organism>
<dbReference type="EMBL" id="BDCX01000009">
    <property type="protein sequence ID" value="GAT68389.1"/>
    <property type="molecule type" value="Genomic_DNA"/>
</dbReference>
<dbReference type="InterPro" id="IPR013324">
    <property type="entry name" value="RNA_pol_sigma_r3/r4-like"/>
</dbReference>
<evidence type="ECO:0000256" key="4">
    <source>
        <dbReference type="ARBA" id="ARBA00023082"/>
    </source>
</evidence>
<dbReference type="GO" id="GO:0003677">
    <property type="term" value="F:DNA binding"/>
    <property type="evidence" value="ECO:0007669"/>
    <property type="project" value="InterPro"/>
</dbReference>
<dbReference type="AlphaFoldDB" id="A0A171DGQ3"/>
<comment type="similarity">
    <text evidence="1">Belongs to the sigma-70 factor family. ECF subfamily.</text>
</comment>
<dbReference type="GO" id="GO:0006352">
    <property type="term" value="P:DNA-templated transcription initiation"/>
    <property type="evidence" value="ECO:0007669"/>
    <property type="project" value="InterPro"/>
</dbReference>
<proteinExistence type="inferred from homology"/>
<dbReference type="InterPro" id="IPR036388">
    <property type="entry name" value="WH-like_DNA-bd_sf"/>
</dbReference>
<dbReference type="Gene3D" id="1.10.1740.10">
    <property type="match status" value="1"/>
</dbReference>
<keyword evidence="4" id="KW-0731">Sigma factor</keyword>
<name>A0A171DGQ3_9ACTN</name>
<dbReference type="Gene3D" id="3.10.450.50">
    <property type="match status" value="1"/>
</dbReference>
<comment type="subunit">
    <text evidence="2">Interacts transiently with the RNA polymerase catalytic core formed by RpoA, RpoB, RpoC and RpoZ (2 alpha, 1 beta, 1 beta' and 1 omega subunit) to form the RNA polymerase holoenzyme that can initiate transcription.</text>
</comment>
<dbReference type="InterPro" id="IPR007627">
    <property type="entry name" value="RNA_pol_sigma70_r2"/>
</dbReference>
<dbReference type="RefSeq" id="WP_068898854.1">
    <property type="nucleotide sequence ID" value="NZ_BDCX01000009.1"/>
</dbReference>
<reference evidence="9" key="2">
    <citation type="submission" date="2016-04" db="EMBL/GenBank/DDBJ databases">
        <title>Planomonospora sphaerica JCM9374 whole genome shotgun sequence.</title>
        <authorList>
            <person name="Suzuki T."/>
            <person name="Dohra H."/>
            <person name="Kodani S."/>
        </authorList>
    </citation>
    <scope>NUCLEOTIDE SEQUENCE [LARGE SCALE GENOMIC DNA]</scope>
    <source>
        <strain evidence="9">JCM 9374</strain>
    </source>
</reference>
<keyword evidence="9" id="KW-1185">Reference proteome</keyword>